<evidence type="ECO:0008006" key="4">
    <source>
        <dbReference type="Google" id="ProtNLM"/>
    </source>
</evidence>
<dbReference type="RefSeq" id="WP_048886427.1">
    <property type="nucleotide sequence ID" value="NZ_CP011310.1"/>
</dbReference>
<sequence>MVQRGFAAKRKKLNWKLVVLIALAHILALAGLARLLMPEFTSEVIEQATSIVTVTVRTYEDEEPEAEPSIAPPQPDEGAAGDEGREATPRPVIAPPQPLPRPSPAPRATSTGTANTSGAREDGEGTGAGGPGDGTGSGRRGSGTGGAVAVGPSVRSGELNEARDFPIPEGGRETRLGRSVTVHFTVTTAGRARNCTVANTQVDAATTARVCPLVIERIRFNPATAADGTPVEARYGYRVDFRARS</sequence>
<gene>
    <name evidence="2" type="ORF">CP97_13840</name>
</gene>
<keyword evidence="3" id="KW-1185">Reference proteome</keyword>
<dbReference type="AlphaFoldDB" id="A0A0H4VDW0"/>
<dbReference type="Proteomes" id="UP000059113">
    <property type="component" value="Chromosome"/>
</dbReference>
<feature type="compositionally biased region" description="Low complexity" evidence="1">
    <location>
        <begin position="106"/>
        <end position="118"/>
    </location>
</feature>
<feature type="compositionally biased region" description="Pro residues" evidence="1">
    <location>
        <begin position="92"/>
        <end position="105"/>
    </location>
</feature>
<feature type="compositionally biased region" description="Gly residues" evidence="1">
    <location>
        <begin position="125"/>
        <end position="148"/>
    </location>
</feature>
<dbReference type="OrthoDB" id="7390536at2"/>
<name>A0A0H4VDW0_9SPHN</name>
<reference evidence="3" key="2">
    <citation type="submission" date="2015-04" db="EMBL/GenBank/DDBJ databases">
        <title>The complete genome sequence of Erythrobacter sp. s21-N3.</title>
        <authorList>
            <person name="Zhuang L."/>
            <person name="Liu Y."/>
            <person name="Shao Z."/>
        </authorList>
    </citation>
    <scope>NUCLEOTIDE SEQUENCE [LARGE SCALE GENOMIC DNA]</scope>
    <source>
        <strain evidence="3">s21-N3</strain>
    </source>
</reference>
<accession>A0A0H4VDW0</accession>
<proteinExistence type="predicted"/>
<evidence type="ECO:0000313" key="3">
    <source>
        <dbReference type="Proteomes" id="UP000059113"/>
    </source>
</evidence>
<feature type="region of interest" description="Disordered" evidence="1">
    <location>
        <begin position="59"/>
        <end position="153"/>
    </location>
</feature>
<evidence type="ECO:0000313" key="2">
    <source>
        <dbReference type="EMBL" id="AKQ42877.1"/>
    </source>
</evidence>
<protein>
    <recommendedName>
        <fullName evidence="4">TonB C-terminal domain-containing protein</fullName>
    </recommendedName>
</protein>
<dbReference type="KEGG" id="ery:CP97_13840"/>
<reference evidence="2 3" key="1">
    <citation type="journal article" date="2015" name="Int. J. Syst. Evol. Microbiol.">
        <title>Erythrobacter atlanticus sp. nov., a bacterium from ocean sediment able to degrade polycyclic aromatic hydrocarbons.</title>
        <authorList>
            <person name="Zhuang L."/>
            <person name="Liu Y."/>
            <person name="Wang L."/>
            <person name="Wang W."/>
            <person name="Shao Z."/>
        </authorList>
    </citation>
    <scope>NUCLEOTIDE SEQUENCE [LARGE SCALE GENOMIC DNA]</scope>
    <source>
        <strain evidence="3">s21-N3</strain>
    </source>
</reference>
<dbReference type="EMBL" id="CP011310">
    <property type="protein sequence ID" value="AKQ42877.1"/>
    <property type="molecule type" value="Genomic_DNA"/>
</dbReference>
<dbReference type="Gene3D" id="3.30.1150.10">
    <property type="match status" value="1"/>
</dbReference>
<organism evidence="2 3">
    <name type="scientific">Aurantiacibacter atlanticus</name>
    <dbReference type="NCBI Taxonomy" id="1648404"/>
    <lineage>
        <taxon>Bacteria</taxon>
        <taxon>Pseudomonadati</taxon>
        <taxon>Pseudomonadota</taxon>
        <taxon>Alphaproteobacteria</taxon>
        <taxon>Sphingomonadales</taxon>
        <taxon>Erythrobacteraceae</taxon>
        <taxon>Aurantiacibacter</taxon>
    </lineage>
</organism>
<evidence type="ECO:0000256" key="1">
    <source>
        <dbReference type="SAM" id="MobiDB-lite"/>
    </source>
</evidence>
<dbReference type="PATRIC" id="fig|1648404.4.peg.2881"/>
<dbReference type="STRING" id="1648404.CP97_13840"/>